<dbReference type="InterPro" id="IPR001482">
    <property type="entry name" value="T2SS/T4SS_dom"/>
</dbReference>
<dbReference type="SUPFAM" id="SSF52540">
    <property type="entry name" value="P-loop containing nucleoside triphosphate hydrolases"/>
    <property type="match status" value="1"/>
</dbReference>
<dbReference type="Proteomes" id="UP000249061">
    <property type="component" value="Unassembled WGS sequence"/>
</dbReference>
<evidence type="ECO:0000259" key="2">
    <source>
        <dbReference type="PROSITE" id="PS00662"/>
    </source>
</evidence>
<evidence type="ECO:0000256" key="1">
    <source>
        <dbReference type="ARBA" id="ARBA00006611"/>
    </source>
</evidence>
<dbReference type="GO" id="GO:0005524">
    <property type="term" value="F:ATP binding"/>
    <property type="evidence" value="ECO:0007669"/>
    <property type="project" value="InterPro"/>
</dbReference>
<dbReference type="PANTHER" id="PTHR30486">
    <property type="entry name" value="TWITCHING MOTILITY PROTEIN PILT"/>
    <property type="match status" value="1"/>
</dbReference>
<evidence type="ECO:0000313" key="4">
    <source>
        <dbReference type="Proteomes" id="UP000249061"/>
    </source>
</evidence>
<dbReference type="NCBIfam" id="TIGR01420">
    <property type="entry name" value="pilT_fam"/>
    <property type="match status" value="1"/>
</dbReference>
<dbReference type="InterPro" id="IPR027417">
    <property type="entry name" value="P-loop_NTPase"/>
</dbReference>
<dbReference type="InterPro" id="IPR006321">
    <property type="entry name" value="PilT/PilU"/>
</dbReference>
<dbReference type="Gene3D" id="3.40.50.300">
    <property type="entry name" value="P-loop containing nucleotide triphosphate hydrolases"/>
    <property type="match status" value="1"/>
</dbReference>
<dbReference type="Gene3D" id="3.30.450.90">
    <property type="match status" value="1"/>
</dbReference>
<feature type="domain" description="Bacterial type II secretion system protein E" evidence="2">
    <location>
        <begin position="194"/>
        <end position="208"/>
    </location>
</feature>
<dbReference type="PANTHER" id="PTHR30486:SF16">
    <property type="entry name" value="TWITCHING MOTILITY PROTEIN PILT"/>
    <property type="match status" value="1"/>
</dbReference>
<dbReference type="InterPro" id="IPR050921">
    <property type="entry name" value="T4SS_GSP_E_ATPase"/>
</dbReference>
<organism evidence="3 4">
    <name type="scientific">Archangium gephyra</name>
    <dbReference type="NCBI Taxonomy" id="48"/>
    <lineage>
        <taxon>Bacteria</taxon>
        <taxon>Pseudomonadati</taxon>
        <taxon>Myxococcota</taxon>
        <taxon>Myxococcia</taxon>
        <taxon>Myxococcales</taxon>
        <taxon>Cystobacterineae</taxon>
        <taxon>Archangiaceae</taxon>
        <taxon>Archangium</taxon>
    </lineage>
</organism>
<dbReference type="EMBL" id="QFQP01000014">
    <property type="protein sequence ID" value="PZR11398.1"/>
    <property type="molecule type" value="Genomic_DNA"/>
</dbReference>
<dbReference type="GO" id="GO:0016887">
    <property type="term" value="F:ATP hydrolysis activity"/>
    <property type="evidence" value="ECO:0007669"/>
    <property type="project" value="InterPro"/>
</dbReference>
<sequence length="377" mass="41288">MANLHQLLKAMVDRGSSDLHITTGSPPQLRIDGELVPLKMNPLTPVETKQLCYSILTDAQKHKFEEDNELDLSFGVKGLSRFRSNIFMQRGAVAGAFRTIPFKILTFQELGLPPIVQELSKKPRGLMLVTGPTGSGKSTTLASIIDKINTDRHEHIMTIEDPIEYLHPHKNCLVNQREVGADTKSFKLALKYILRQDPDVVLVGEMRDLETIEAALVIAETGHIAFATLHTNSAVQTINRILDVFPPYQQPQVRAQLSFVLEGIMSQSLLAKANGGGRVLALEVMIPNPAIRNLIREDKVHQIYSQMQVGQSKFGMQTFNQALAALLGRKIISAEEAFGRSSDPDELKNIMASGGGLGALPGHQATGAVPRPGQPGR</sequence>
<reference evidence="3 4" key="1">
    <citation type="submission" date="2017-08" db="EMBL/GenBank/DDBJ databases">
        <title>Infants hospitalized years apart are colonized by the same room-sourced microbial strains.</title>
        <authorList>
            <person name="Brooks B."/>
            <person name="Olm M.R."/>
            <person name="Firek B.A."/>
            <person name="Baker R."/>
            <person name="Thomas B.C."/>
            <person name="Morowitz M.J."/>
            <person name="Banfield J.F."/>
        </authorList>
    </citation>
    <scope>NUCLEOTIDE SEQUENCE [LARGE SCALE GENOMIC DNA]</scope>
    <source>
        <strain evidence="3">S2_003_000_R2_14</strain>
    </source>
</reference>
<dbReference type="Pfam" id="PF00437">
    <property type="entry name" value="T2SSE"/>
    <property type="match status" value="1"/>
</dbReference>
<dbReference type="CDD" id="cd01131">
    <property type="entry name" value="PilT"/>
    <property type="match status" value="1"/>
</dbReference>
<gene>
    <name evidence="3" type="ORF">DI536_17370</name>
</gene>
<comment type="similarity">
    <text evidence="1">Belongs to the GSP E family.</text>
</comment>
<comment type="caution">
    <text evidence="3">The sequence shown here is derived from an EMBL/GenBank/DDBJ whole genome shotgun (WGS) entry which is preliminary data.</text>
</comment>
<dbReference type="PROSITE" id="PS00662">
    <property type="entry name" value="T2SP_E"/>
    <property type="match status" value="1"/>
</dbReference>
<name>A0A2W5UQP6_9BACT</name>
<protein>
    <submittedName>
        <fullName evidence="3">Type IV pili twitching motility protein PilT</fullName>
    </submittedName>
</protein>
<dbReference type="AlphaFoldDB" id="A0A2W5UQP6"/>
<evidence type="ECO:0000313" key="3">
    <source>
        <dbReference type="EMBL" id="PZR11398.1"/>
    </source>
</evidence>
<proteinExistence type="inferred from homology"/>
<accession>A0A2W5UQP6</accession>